<dbReference type="Proteomes" id="UP000626092">
    <property type="component" value="Unassembled WGS sequence"/>
</dbReference>
<organism evidence="3 4">
    <name type="scientific">Rhododendron simsii</name>
    <name type="common">Sims's rhododendron</name>
    <dbReference type="NCBI Taxonomy" id="118357"/>
    <lineage>
        <taxon>Eukaryota</taxon>
        <taxon>Viridiplantae</taxon>
        <taxon>Streptophyta</taxon>
        <taxon>Embryophyta</taxon>
        <taxon>Tracheophyta</taxon>
        <taxon>Spermatophyta</taxon>
        <taxon>Magnoliopsida</taxon>
        <taxon>eudicotyledons</taxon>
        <taxon>Gunneridae</taxon>
        <taxon>Pentapetalae</taxon>
        <taxon>asterids</taxon>
        <taxon>Ericales</taxon>
        <taxon>Ericaceae</taxon>
        <taxon>Ericoideae</taxon>
        <taxon>Rhodoreae</taxon>
        <taxon>Rhododendron</taxon>
    </lineage>
</organism>
<protein>
    <recommendedName>
        <fullName evidence="2">PORR domain-containing protein</fullName>
    </recommendedName>
</protein>
<feature type="compositionally biased region" description="Basic and acidic residues" evidence="1">
    <location>
        <begin position="492"/>
        <end position="502"/>
    </location>
</feature>
<keyword evidence="4" id="KW-1185">Reference proteome</keyword>
<dbReference type="InterPro" id="IPR045040">
    <property type="entry name" value="PORR_fam"/>
</dbReference>
<comment type="caution">
    <text evidence="3">The sequence shown here is derived from an EMBL/GenBank/DDBJ whole genome shotgun (WGS) entry which is preliminary data.</text>
</comment>
<dbReference type="OrthoDB" id="1892230at2759"/>
<evidence type="ECO:0000259" key="2">
    <source>
        <dbReference type="Pfam" id="PF11955"/>
    </source>
</evidence>
<evidence type="ECO:0000313" key="3">
    <source>
        <dbReference type="EMBL" id="KAF7140710.1"/>
    </source>
</evidence>
<dbReference type="GO" id="GO:0003723">
    <property type="term" value="F:RNA binding"/>
    <property type="evidence" value="ECO:0007669"/>
    <property type="project" value="InterPro"/>
</dbReference>
<feature type="region of interest" description="Disordered" evidence="1">
    <location>
        <begin position="358"/>
        <end position="511"/>
    </location>
</feature>
<sequence>MQSLLRSLPRRRRRHEFHRTLFDVASIKWVRDRAIDHAVEKEGNLQPLLNLKNLLKFEPSKSLPLSLIAQQRESLGIASRPVDFIRRYPSVFQEFFPGGIGIHPHVKLTPEILLLDAEEHFIYQSDDNKRAGADRLLKLLMLARINKIPLHIVERLKWDLGLPHDFTQTLVPEFPDYFQVTGGNGNRSDPHLELVCWSDELAVSVMEKKACEKGTPIAFPLQYSRGFEVDKKFKKWVDEWQKLPYISPYENALHLPAKSDEADKWAVSVLHELLHLLIAKKTDRENVLLLGECLGLRARFKRALLQHPGIFYLSSKIGTHTVILRESYKRNLLIENHPLMDMRGKYIHLMNTIKEDKKTKDLQSKNTQQPKLAHAYASKGEGEEMQDGETEKGRDGESYDFSDSEVEEGSDDDYSDEDEDRSQMVSQVNARGDRVRTRRIPKYEAKRPLRSPNSLEGRNPRKTRNKEPTEVSRNTVMHGRRKICGQSPGRLEFSRDRGRSNLDTKASVLKR</sequence>
<dbReference type="EMBL" id="WJXA01000006">
    <property type="protein sequence ID" value="KAF7140710.1"/>
    <property type="molecule type" value="Genomic_DNA"/>
</dbReference>
<proteinExistence type="predicted"/>
<dbReference type="Pfam" id="PF11955">
    <property type="entry name" value="PORR"/>
    <property type="match status" value="1"/>
</dbReference>
<feature type="compositionally biased region" description="Basic and acidic residues" evidence="1">
    <location>
        <begin position="431"/>
        <end position="447"/>
    </location>
</feature>
<accession>A0A834GRU0</accession>
<evidence type="ECO:0000313" key="4">
    <source>
        <dbReference type="Proteomes" id="UP000626092"/>
    </source>
</evidence>
<feature type="compositionally biased region" description="Acidic residues" evidence="1">
    <location>
        <begin position="398"/>
        <end position="420"/>
    </location>
</feature>
<evidence type="ECO:0000256" key="1">
    <source>
        <dbReference type="SAM" id="MobiDB-lite"/>
    </source>
</evidence>
<dbReference type="PANTHER" id="PTHR31476">
    <property type="entry name" value="PROTEIN WHAT'S THIS FACTOR 1 HOMOLOG, CHLOROPLASTIC"/>
    <property type="match status" value="1"/>
</dbReference>
<dbReference type="PANTHER" id="PTHR31476:SF16">
    <property type="entry name" value="F14O23.23 PROTEIN"/>
    <property type="match status" value="1"/>
</dbReference>
<name>A0A834GRU0_RHOSS</name>
<feature type="domain" description="PORR" evidence="2">
    <location>
        <begin position="30"/>
        <end position="352"/>
    </location>
</feature>
<gene>
    <name evidence="3" type="ORF">RHSIM_Rhsim06G0099400</name>
</gene>
<reference evidence="3" key="1">
    <citation type="submission" date="2019-11" db="EMBL/GenBank/DDBJ databases">
        <authorList>
            <person name="Liu Y."/>
            <person name="Hou J."/>
            <person name="Li T.-Q."/>
            <person name="Guan C.-H."/>
            <person name="Wu X."/>
            <person name="Wu H.-Z."/>
            <person name="Ling F."/>
            <person name="Zhang R."/>
            <person name="Shi X.-G."/>
            <person name="Ren J.-P."/>
            <person name="Chen E.-F."/>
            <person name="Sun J.-M."/>
        </authorList>
    </citation>
    <scope>NUCLEOTIDE SEQUENCE</scope>
    <source>
        <strain evidence="3">Adult_tree_wgs_1</strain>
        <tissue evidence="3">Leaves</tissue>
    </source>
</reference>
<dbReference type="InterPro" id="IPR021099">
    <property type="entry name" value="PORR_domain"/>
</dbReference>
<dbReference type="AlphaFoldDB" id="A0A834GRU0"/>